<dbReference type="RefSeq" id="WP_123065171.1">
    <property type="nucleotide sequence ID" value="NZ_RIAS01000008.1"/>
</dbReference>
<protein>
    <submittedName>
        <fullName evidence="1">Uncharacterized protein</fullName>
    </submittedName>
</protein>
<accession>A0A5M9WUS5</accession>
<dbReference type="EMBL" id="RIAS01000008">
    <property type="protein sequence ID" value="KAA8785394.1"/>
    <property type="molecule type" value="Genomic_DNA"/>
</dbReference>
<dbReference type="Proteomes" id="UP000323664">
    <property type="component" value="Unassembled WGS sequence"/>
</dbReference>
<dbReference type="OrthoDB" id="2661274at2"/>
<gene>
    <name evidence="1" type="ORF">EC604_16240</name>
</gene>
<evidence type="ECO:0000313" key="2">
    <source>
        <dbReference type="Proteomes" id="UP000323664"/>
    </source>
</evidence>
<organism evidence="1 2">
    <name type="scientific">Paenibacillus amylolyticus</name>
    <dbReference type="NCBI Taxonomy" id="1451"/>
    <lineage>
        <taxon>Bacteria</taxon>
        <taxon>Bacillati</taxon>
        <taxon>Bacillota</taxon>
        <taxon>Bacilli</taxon>
        <taxon>Bacillales</taxon>
        <taxon>Paenibacillaceae</taxon>
        <taxon>Paenibacillus</taxon>
    </lineage>
</organism>
<comment type="caution">
    <text evidence="1">The sequence shown here is derived from an EMBL/GenBank/DDBJ whole genome shotgun (WGS) entry which is preliminary data.</text>
</comment>
<reference evidence="1 2" key="1">
    <citation type="journal article" date="2019" name="J. Ind. Microbiol. Biotechnol.">
        <title>Paenibacillus amylolyticus 27C64 has a diverse set of carbohydrate-active enzymes and complete pectin deconstruction system.</title>
        <authorList>
            <person name="Keggi C."/>
            <person name="Doran-Peterson J."/>
        </authorList>
    </citation>
    <scope>NUCLEOTIDE SEQUENCE [LARGE SCALE GENOMIC DNA]</scope>
    <source>
        <strain evidence="1 2">27C64</strain>
    </source>
</reference>
<proteinExistence type="predicted"/>
<sequence>MKAEIRKEDLNSQKLSWLCIEPMLLSVRGQSMEAKKEVYLRLIEGQQALYLFYSYHNHTKSLAEFYWFSAYNIIDLRSWSGIRKGMQFFDLNEMVDVLDDIEALITDAKKSEETWHEVSPTDLEHNPHLLQQTELLYAAYQQASQQAIMTMNEWVRQHQDLVLEVKEED</sequence>
<name>A0A5M9WUS5_PAEAM</name>
<dbReference type="AlphaFoldDB" id="A0A5M9WUS5"/>
<evidence type="ECO:0000313" key="1">
    <source>
        <dbReference type="EMBL" id="KAA8785394.1"/>
    </source>
</evidence>